<evidence type="ECO:0000256" key="4">
    <source>
        <dbReference type="SAM" id="Phobius"/>
    </source>
</evidence>
<dbReference type="SMART" id="SM01360">
    <property type="entry name" value="A2M"/>
    <property type="match status" value="1"/>
</dbReference>
<evidence type="ECO:0000313" key="6">
    <source>
        <dbReference type="EMBL" id="VIP02615.1"/>
    </source>
</evidence>
<dbReference type="Gene3D" id="2.60.40.690">
    <property type="entry name" value="Alpha-macroglobulin, receptor-binding domain"/>
    <property type="match status" value="1"/>
</dbReference>
<dbReference type="Gene3D" id="2.60.40.1930">
    <property type="match status" value="1"/>
</dbReference>
<gene>
    <name evidence="6" type="ORF">GMBLW1_13450</name>
</gene>
<dbReference type="InParanoid" id="A0A6C2YNH9"/>
<dbReference type="EMBL" id="LR593887">
    <property type="protein sequence ID" value="VTS01933.1"/>
    <property type="molecule type" value="Genomic_DNA"/>
</dbReference>
<feature type="region of interest" description="Disordered" evidence="3">
    <location>
        <begin position="64"/>
        <end position="93"/>
    </location>
</feature>
<dbReference type="KEGG" id="tim:GMBLW1_13450"/>
<dbReference type="InterPro" id="IPR036595">
    <property type="entry name" value="A-macroglobulin_rcpt-bd_sf"/>
</dbReference>
<dbReference type="InterPro" id="IPR001599">
    <property type="entry name" value="Macroglobln_a2"/>
</dbReference>
<feature type="transmembrane region" description="Helical" evidence="4">
    <location>
        <begin position="970"/>
        <end position="993"/>
    </location>
</feature>
<evidence type="ECO:0000256" key="2">
    <source>
        <dbReference type="ARBA" id="ARBA00022966"/>
    </source>
</evidence>
<dbReference type="InterPro" id="IPR041916">
    <property type="entry name" value="Anti_sigma_zinc_sf"/>
</dbReference>
<keyword evidence="4" id="KW-1133">Transmembrane helix</keyword>
<dbReference type="InterPro" id="IPR008930">
    <property type="entry name" value="Terpenoid_cyclase/PrenylTrfase"/>
</dbReference>
<evidence type="ECO:0000256" key="1">
    <source>
        <dbReference type="ARBA" id="ARBA00022729"/>
    </source>
</evidence>
<feature type="transmembrane region" description="Helical" evidence="4">
    <location>
        <begin position="940"/>
        <end position="958"/>
    </location>
</feature>
<dbReference type="SUPFAM" id="SSF48239">
    <property type="entry name" value="Terpenoid cyclases/Protein prenyltransferases"/>
    <property type="match status" value="1"/>
</dbReference>
<dbReference type="InterPro" id="IPR047565">
    <property type="entry name" value="Alpha-macroglob_thiol-ester_cl"/>
</dbReference>
<evidence type="ECO:0000313" key="7">
    <source>
        <dbReference type="Proteomes" id="UP000464378"/>
    </source>
</evidence>
<dbReference type="PANTHER" id="PTHR11412:SF136">
    <property type="entry name" value="CD109 ANTIGEN"/>
    <property type="match status" value="1"/>
</dbReference>
<keyword evidence="1" id="KW-0732">Signal</keyword>
<dbReference type="GO" id="GO:0004866">
    <property type="term" value="F:endopeptidase inhibitor activity"/>
    <property type="evidence" value="ECO:0007669"/>
    <property type="project" value="InterPro"/>
</dbReference>
<keyword evidence="4" id="KW-0812">Transmembrane</keyword>
<dbReference type="PANTHER" id="PTHR11412">
    <property type="entry name" value="MACROGLOBULIN / COMPLEMENT"/>
    <property type="match status" value="1"/>
</dbReference>
<evidence type="ECO:0000256" key="3">
    <source>
        <dbReference type="SAM" id="MobiDB-lite"/>
    </source>
</evidence>
<protein>
    <recommendedName>
        <fullName evidence="5">Alpha-2-macroglobulin domain-containing protein</fullName>
    </recommendedName>
</protein>
<dbReference type="Pfam" id="PF07678">
    <property type="entry name" value="TED_complement"/>
    <property type="match status" value="1"/>
</dbReference>
<name>A0A6C2YNH9_9BACT</name>
<dbReference type="GO" id="GO:0005615">
    <property type="term" value="C:extracellular space"/>
    <property type="evidence" value="ECO:0007669"/>
    <property type="project" value="InterPro"/>
</dbReference>
<dbReference type="Pfam" id="PF00207">
    <property type="entry name" value="A2M"/>
    <property type="match status" value="1"/>
</dbReference>
<keyword evidence="4" id="KW-0472">Membrane</keyword>
<dbReference type="RefSeq" id="WP_162657772.1">
    <property type="nucleotide sequence ID" value="NZ_LR593887.1"/>
</dbReference>
<dbReference type="EMBL" id="LR586016">
    <property type="protein sequence ID" value="VIP02615.1"/>
    <property type="molecule type" value="Genomic_DNA"/>
</dbReference>
<keyword evidence="2" id="KW-0882">Thioester bond</keyword>
<feature type="region of interest" description="Disordered" evidence="3">
    <location>
        <begin position="1093"/>
        <end position="1112"/>
    </location>
</feature>
<dbReference type="CDD" id="cd02891">
    <property type="entry name" value="A2M_like"/>
    <property type="match status" value="1"/>
</dbReference>
<accession>A0A6C2YNH9</accession>
<organism evidence="6">
    <name type="scientific">Tuwongella immobilis</name>
    <dbReference type="NCBI Taxonomy" id="692036"/>
    <lineage>
        <taxon>Bacteria</taxon>
        <taxon>Pseudomonadati</taxon>
        <taxon>Planctomycetota</taxon>
        <taxon>Planctomycetia</taxon>
        <taxon>Gemmatales</taxon>
        <taxon>Gemmataceae</taxon>
        <taxon>Tuwongella</taxon>
    </lineage>
</organism>
<evidence type="ECO:0000259" key="5">
    <source>
        <dbReference type="SMART" id="SM01360"/>
    </source>
</evidence>
<dbReference type="Gene3D" id="1.50.10.20">
    <property type="match status" value="1"/>
</dbReference>
<feature type="domain" description="Alpha-2-macroglobulin" evidence="5">
    <location>
        <begin position="1259"/>
        <end position="1349"/>
    </location>
</feature>
<keyword evidence="7" id="KW-1185">Reference proteome</keyword>
<dbReference type="InterPro" id="IPR011626">
    <property type="entry name" value="Alpha-macroglobulin_TED"/>
</dbReference>
<feature type="transmembrane region" description="Helical" evidence="4">
    <location>
        <begin position="100"/>
        <end position="119"/>
    </location>
</feature>
<reference evidence="6" key="1">
    <citation type="submission" date="2019-04" db="EMBL/GenBank/DDBJ databases">
        <authorList>
            <consortium name="Science for Life Laboratories"/>
        </authorList>
    </citation>
    <scope>NUCLEOTIDE SEQUENCE</scope>
    <source>
        <strain evidence="6">MBLW1</strain>
    </source>
</reference>
<feature type="compositionally biased region" description="Low complexity" evidence="3">
    <location>
        <begin position="74"/>
        <end position="89"/>
    </location>
</feature>
<dbReference type="Proteomes" id="UP000464378">
    <property type="component" value="Chromosome"/>
</dbReference>
<dbReference type="SMART" id="SM01419">
    <property type="entry name" value="Thiol-ester_cl"/>
    <property type="match status" value="1"/>
</dbReference>
<feature type="compositionally biased region" description="Basic and acidic residues" evidence="3">
    <location>
        <begin position="1093"/>
        <end position="1104"/>
    </location>
</feature>
<proteinExistence type="predicted"/>
<dbReference type="InterPro" id="IPR050473">
    <property type="entry name" value="A2M/Complement_sys"/>
</dbReference>
<sequence>MIRCEDCQAQMLDQIYGLLDADAERAFHEHLRDCPVCQPIWAKTQAMANLIAKAAKSEFPNVQFTAPASDPETTRTSHSTTIPTTTPASAKQPARRSSRFLALAVAACLAIAVGLPLGVRYNEYHEQSQLARESQNRLQVALAKQVELEQSLRDKQAAAEAEFLAAQKAFNDLQQRWQAATVKLGDSLRRQPLTVSVAGPERIQPGAPNEYRIRTLNRQLLDTPAKVEVTIRDAKDQVVYRQPPTTTQEPLKLSLPISMWNDVAPGSDLFLDVMSIDEAGGKSPLCEKLNLAAPVYATHLVTDKPMYKPGETVYFRSLTLERSSFLPPPEELAVQFRITAPSGAEVYTEAGVTRINRNIAGIDSPVLGPDGEPLRGIASSEFAIPDDAPGGEYTLTVTRVAKYPGDPVTILDTRKILVNQYVQDQLLKKLEFDAKTYGAGDPVQVKVDGLRNTGEPLAKVPVSVQVNVGGEEIGIKTPATTDADGSVRLKFSLPKPLNTEDGTVSVTFRDAASVETISRPIPIVSKKLDIAFYPEGGELIAGVKNRVYFQVRTSRGKPADLDGTIVDGMETVAVARTLTDADHPGVNQGLGVFEITPKLGTRYSLKINRPIGIEGNFDLPAANAKGVVLTVPNGVSRGNEPIEATVHSPDKVRNLIIGAYARGRLIEQEPLTVKPGTPATVTFRPDSTASGVVRITVFEVTKLGDEKTGELPELTPIAERLVYRHPTQVINLNVQPNQPRYNPGSKAELSISATNETGAPTPAVLMVAVVQRSVLSMADDKTERFLPAHLFLASEVQNADQLEHANFIVGEHPLAAMTLDLLLGTQGWRRFAEVNPQRFQQQQGAVANRFLSSSGIQPQSAMLVSRREIAALEANYRPKLDVATAKLQANEEQQARLLQDDLQVQLQTLHNQVASQQLEAEQERQEQFAAWSELESTAGILTRVVGIGLVIGGLFYLLRRFLPSESTGGFRLGYAIGCVAVVGIVGVLSWAMIGSQAETSFSKATGAIDAPAPKMAREAMPEMAMGMAAGGEDGMAPFNGPGGVGGLGALGGMPAMGGAGMPMAPEAMAPMPMMDRFAFQPPRAAAMPAAPRLQEEAKNGEKAQADPAAKGPRRLEARGRVGELGFQRKQMADAKEMDQRDGPVDALALRNGRGLNPRANAFARGGIPGAPMPPPPGFPPGGRFAMEQADKPHGDLAGMGMGMGMGGRGPLAKREALNDLEENLARLQQEPQYRPFFVREYAHIAPEVMDNLRNDFTETVFWQPALVLDSQGHAKVSFQLASDIGQYRVLVAGHSLDGRIGAQVMEIEARKPFSVDPKLPVEVSANDRIDVPVRIINDSDDPRQLKMTFFPQGLKIDPQATASKTLKQDQQVWVDPLRLNANQRTRQLYRFTPDVANGKGTALLRLQGESIDPPAPADTIERKLRVMPEGFPISGSVSDQLEKSLQVELDLPPTWVPGSLFVEASVFPAPLAELQKGLEGLLQEPNGCFEQTSNSNYPNLMILDYLRSTDTASPETSRRARDLLDRGYGRLTSFECQLPSGDGRRGYEWFGGQAPPHEALTAFGLMQFLDMKRVMPVDDAMLKRTQQYLLDQRDGNGGFKRNPRALDAFGGAPQQITNAYIVWALTESERVLADSGKLPLDAEIAQLQATAKTSNDSYFLAVLANVLLNRGMNAEAAVILGQLTANQHADGYLDKAETSITQSSGRYLQIETTSLAILAWLKANDDKNYHQSVVKAAKWIGKQRDGGGTFGATQSTVLALKALVRYADATRRPAEAGTLSIELDGKVVASRDFTKDDRDTISLLITDSEKLLKPGKNLLTLNLTTKSGMPFSLSWSARSLKPASAEKLPIKLTTLLPKTDLTEGETVRLDVLVQNTQPKSTGMVTAIVGLPAGLKVPEDMKQLKRLTEIPKDGTAPRLSYFEIRGRELILYWRTMKADQVIEIPVDLIADLPGEYRGPASRAYLYYDADSKHWVDPLSVRISPAAAESAKDVAGK</sequence>
<dbReference type="Gene3D" id="1.10.10.1320">
    <property type="entry name" value="Anti-sigma factor, zinc-finger domain"/>
    <property type="match status" value="1"/>
</dbReference>